<sequence length="362" mass="38972">MKIKPLIAACAMSLSTESAGRLVIIPEGNFKGLDGRPNDVPHWSLTQQRGEAIVAALSNRQIDLVIDYEHGTLKAAQSGKPAPASGWLKPEGWIYVPGVGVCSTQFEWTDKAQGYISSGEYKYLSPVFMYSKSGEVLNLLSVALTNTPNLDTLPEAQLAAAAQELLSVTTIKDSSMDELLEQLRWMLNLPLSATAEEVLAELNKLSAQIKEKTGVVVAANGQNLFDVLSELQAKIAANSQTSPDPKQWVPMAVYQEAVTARASIASNTQEKELEDAIVAACSDGRLTGEATIAWVRQRGKSDAAGTLTYLSELPKIAALTQQQTQQTQIAANHQQQSGHGQLTPETLAVGNLMGVDWSENKL</sequence>
<keyword evidence="1" id="KW-0378">Hydrolase</keyword>
<dbReference type="EMBL" id="JAOCIL010000001">
    <property type="protein sequence ID" value="MDH1437551.1"/>
    <property type="molecule type" value="Genomic_DNA"/>
</dbReference>
<dbReference type="Proteomes" id="UP001161567">
    <property type="component" value="Unassembled WGS sequence"/>
</dbReference>
<dbReference type="GO" id="GO:0006508">
    <property type="term" value="P:proteolysis"/>
    <property type="evidence" value="ECO:0007669"/>
    <property type="project" value="UniProtKB-KW"/>
</dbReference>
<dbReference type="RefSeq" id="WP_279746445.1">
    <property type="nucleotide sequence ID" value="NZ_JAOCIL010000001.1"/>
</dbReference>
<gene>
    <name evidence="1" type="ORF">N5I27_03810</name>
</gene>
<name>A0AA42QN80_ACIJO</name>
<dbReference type="GO" id="GO:0008233">
    <property type="term" value="F:peptidase activity"/>
    <property type="evidence" value="ECO:0007669"/>
    <property type="project" value="UniProtKB-KW"/>
</dbReference>
<evidence type="ECO:0000313" key="2">
    <source>
        <dbReference type="Proteomes" id="UP001161567"/>
    </source>
</evidence>
<dbReference type="InterPro" id="IPR012106">
    <property type="entry name" value="Phage_Mu_Gp1"/>
</dbReference>
<accession>A0AA42QN80</accession>
<dbReference type="PIRSF" id="PIRSF016624">
    <property type="entry name" value="Mu_prophg_I"/>
    <property type="match status" value="1"/>
</dbReference>
<protein>
    <submittedName>
        <fullName evidence="1">Phage protease</fullName>
    </submittedName>
</protein>
<proteinExistence type="predicted"/>
<evidence type="ECO:0000313" key="1">
    <source>
        <dbReference type="EMBL" id="MDH1437551.1"/>
    </source>
</evidence>
<organism evidence="1 2">
    <name type="scientific">Acinetobacter johnsonii</name>
    <dbReference type="NCBI Taxonomy" id="40214"/>
    <lineage>
        <taxon>Bacteria</taxon>
        <taxon>Pseudomonadati</taxon>
        <taxon>Pseudomonadota</taxon>
        <taxon>Gammaproteobacteria</taxon>
        <taxon>Moraxellales</taxon>
        <taxon>Moraxellaceae</taxon>
        <taxon>Acinetobacter</taxon>
    </lineage>
</organism>
<keyword evidence="1" id="KW-0645">Protease</keyword>
<dbReference type="AlphaFoldDB" id="A0AA42QN80"/>
<reference evidence="1" key="1">
    <citation type="submission" date="2022-09" db="EMBL/GenBank/DDBJ databases">
        <title>Intensive care unit water sources are persistently colonized with multi-drug resistant bacteria and are the site of extensive horizontal gene transfer of antibiotic resistance genes.</title>
        <authorList>
            <person name="Diorio-Toth L."/>
        </authorList>
    </citation>
    <scope>NUCLEOTIDE SEQUENCE</scope>
    <source>
        <strain evidence="1">GD03725</strain>
    </source>
</reference>
<dbReference type="Pfam" id="PF10123">
    <property type="entry name" value="Mu-like_Pro"/>
    <property type="match status" value="1"/>
</dbReference>
<comment type="caution">
    <text evidence="1">The sequence shown here is derived from an EMBL/GenBank/DDBJ whole genome shotgun (WGS) entry which is preliminary data.</text>
</comment>